<evidence type="ECO:0000256" key="3">
    <source>
        <dbReference type="ARBA" id="ARBA00023315"/>
    </source>
</evidence>
<keyword evidence="2" id="KW-0808">Transferase</keyword>
<evidence type="ECO:0000256" key="1">
    <source>
        <dbReference type="ARBA" id="ARBA00009861"/>
    </source>
</evidence>
<dbReference type="Pfam" id="PF02458">
    <property type="entry name" value="Transferase"/>
    <property type="match status" value="1"/>
</dbReference>
<dbReference type="Gene3D" id="3.30.559.10">
    <property type="entry name" value="Chloramphenicol acetyltransferase-like domain"/>
    <property type="match status" value="2"/>
</dbReference>
<keyword evidence="5" id="KW-1185">Reference proteome</keyword>
<organism evidence="4 5">
    <name type="scientific">Rhamnella rubrinervis</name>
    <dbReference type="NCBI Taxonomy" id="2594499"/>
    <lineage>
        <taxon>Eukaryota</taxon>
        <taxon>Viridiplantae</taxon>
        <taxon>Streptophyta</taxon>
        <taxon>Embryophyta</taxon>
        <taxon>Tracheophyta</taxon>
        <taxon>Spermatophyta</taxon>
        <taxon>Magnoliopsida</taxon>
        <taxon>eudicotyledons</taxon>
        <taxon>Gunneridae</taxon>
        <taxon>Pentapetalae</taxon>
        <taxon>rosids</taxon>
        <taxon>fabids</taxon>
        <taxon>Rosales</taxon>
        <taxon>Rhamnaceae</taxon>
        <taxon>rhamnoid group</taxon>
        <taxon>Rhamneae</taxon>
        <taxon>Rhamnella</taxon>
    </lineage>
</organism>
<comment type="caution">
    <text evidence="4">The sequence shown here is derived from an EMBL/GenBank/DDBJ whole genome shotgun (WGS) entry which is preliminary data.</text>
</comment>
<keyword evidence="3" id="KW-0012">Acyltransferase</keyword>
<dbReference type="GO" id="GO:0016746">
    <property type="term" value="F:acyltransferase activity"/>
    <property type="evidence" value="ECO:0007669"/>
    <property type="project" value="UniProtKB-KW"/>
</dbReference>
<comment type="similarity">
    <text evidence="1">Belongs to the plant acyltransferase family.</text>
</comment>
<gene>
    <name evidence="4" type="ORF">FNV43_RR08458</name>
</gene>
<dbReference type="Proteomes" id="UP000796880">
    <property type="component" value="Unassembled WGS sequence"/>
</dbReference>
<dbReference type="InterPro" id="IPR023213">
    <property type="entry name" value="CAT-like_dom_sf"/>
</dbReference>
<evidence type="ECO:0000313" key="4">
    <source>
        <dbReference type="EMBL" id="KAF3447755.1"/>
    </source>
</evidence>
<proteinExistence type="inferred from homology"/>
<protein>
    <submittedName>
        <fullName evidence="4">Uncharacterized protein</fullName>
    </submittedName>
</protein>
<accession>A0A8K0MJC8</accession>
<dbReference type="PANTHER" id="PTHR31623:SF17">
    <property type="entry name" value="F21J9.9"/>
    <property type="match status" value="1"/>
</dbReference>
<evidence type="ECO:0000313" key="5">
    <source>
        <dbReference type="Proteomes" id="UP000796880"/>
    </source>
</evidence>
<dbReference type="OrthoDB" id="671439at2759"/>
<reference evidence="4" key="1">
    <citation type="submission" date="2020-03" db="EMBL/GenBank/DDBJ databases">
        <title>A high-quality chromosome-level genome assembly of a woody plant with both climbing and erect habits, Rhamnella rubrinervis.</title>
        <authorList>
            <person name="Lu Z."/>
            <person name="Yang Y."/>
            <person name="Zhu X."/>
            <person name="Sun Y."/>
        </authorList>
    </citation>
    <scope>NUCLEOTIDE SEQUENCE</scope>
    <source>
        <strain evidence="4">BYM</strain>
        <tissue evidence="4">Leaf</tissue>
    </source>
</reference>
<dbReference type="PANTHER" id="PTHR31623">
    <property type="entry name" value="F21J9.9"/>
    <property type="match status" value="1"/>
</dbReference>
<dbReference type="EMBL" id="VOIH02000004">
    <property type="protein sequence ID" value="KAF3447755.1"/>
    <property type="molecule type" value="Genomic_DNA"/>
</dbReference>
<name>A0A8K0MJC8_9ROSA</name>
<dbReference type="AlphaFoldDB" id="A0A8K0MJC8"/>
<evidence type="ECO:0000256" key="2">
    <source>
        <dbReference type="ARBA" id="ARBA00022679"/>
    </source>
</evidence>
<sequence length="431" mass="49214">MIDIQVVFKGSIKPSVPTPDQLRHYQLSFLDQIKPPNFMPMVLFYSQEAQTNILTKEQRSDTIKKSLSEALTHYYPLAGRVKSKLYVDCNDEGAYYVEAESKCQLSDILQNPNPHDMNEFLPLELYDTNGLSLMVQVTFFDCGGMAIGVGLHHEVADALSFIMFLNSWSALARGQTDFKTPIFGGSKLFPPQDMSTFPRDFRTVKDNKNVTKRFVFDASKIAALVNKYSDDNTSAGRPTRFEAISSFIWNRFMVATRQKETQGKIYKFRSPVDIRKRMEPKLAENYFGSTSVGTTAQLPSFETSQKDGHSINMVSTIRDAIKQVNPEFVKKLQQQSDWYLDSLKEQYTEISKGKMSFFVFTSLCRFPIYEVDFGWGKPAFVGASRLPYRYMVAFLDTKYGDGIEAWVSLEEEDMAKFEADKEVLAMFTQLP</sequence>